<evidence type="ECO:0000259" key="11">
    <source>
        <dbReference type="PROSITE" id="PS50002"/>
    </source>
</evidence>
<dbReference type="SUPFAM" id="SSF103657">
    <property type="entry name" value="BAR/IMD domain-like"/>
    <property type="match status" value="1"/>
</dbReference>
<evidence type="ECO:0000313" key="14">
    <source>
        <dbReference type="Proteomes" id="UP001367676"/>
    </source>
</evidence>
<name>A0AAN9U3L0_9HEMI</name>
<dbReference type="AlphaFoldDB" id="A0AAN9U3L0"/>
<protein>
    <recommendedName>
        <fullName evidence="15">F-BAR and double SH3 domains protein 2</fullName>
    </recommendedName>
</protein>
<evidence type="ECO:0000313" key="13">
    <source>
        <dbReference type="EMBL" id="KAK7605579.1"/>
    </source>
</evidence>
<dbReference type="EMBL" id="JBBCAQ010000002">
    <property type="protein sequence ID" value="KAK7605579.1"/>
    <property type="molecule type" value="Genomic_DNA"/>
</dbReference>
<dbReference type="InterPro" id="IPR001452">
    <property type="entry name" value="SH3_domain"/>
</dbReference>
<feature type="compositionally biased region" description="Polar residues" evidence="10">
    <location>
        <begin position="1004"/>
        <end position="1015"/>
    </location>
</feature>
<comment type="subcellular location">
    <subcellularLocation>
        <location evidence="1">Cell projection</location>
    </subcellularLocation>
</comment>
<dbReference type="InterPro" id="IPR001060">
    <property type="entry name" value="FCH_dom"/>
</dbReference>
<feature type="compositionally biased region" description="Low complexity" evidence="10">
    <location>
        <begin position="1032"/>
        <end position="1043"/>
    </location>
</feature>
<dbReference type="GO" id="GO:0030833">
    <property type="term" value="P:regulation of actin filament polymerization"/>
    <property type="evidence" value="ECO:0007669"/>
    <property type="project" value="TreeGrafter"/>
</dbReference>
<accession>A0AAN9U3L0</accession>
<dbReference type="GO" id="GO:0055037">
    <property type="term" value="C:recycling endosome"/>
    <property type="evidence" value="ECO:0007669"/>
    <property type="project" value="TreeGrafter"/>
</dbReference>
<evidence type="ECO:0000256" key="7">
    <source>
        <dbReference type="ARBA" id="ARBA00023273"/>
    </source>
</evidence>
<dbReference type="GO" id="GO:0051130">
    <property type="term" value="P:positive regulation of cellular component organization"/>
    <property type="evidence" value="ECO:0007669"/>
    <property type="project" value="UniProtKB-ARBA"/>
</dbReference>
<dbReference type="SUPFAM" id="SSF50044">
    <property type="entry name" value="SH3-domain"/>
    <property type="match status" value="2"/>
</dbReference>
<dbReference type="InterPro" id="IPR036028">
    <property type="entry name" value="SH3-like_dom_sf"/>
</dbReference>
<organism evidence="13 14">
    <name type="scientific">Parthenolecanium corni</name>
    <dbReference type="NCBI Taxonomy" id="536013"/>
    <lineage>
        <taxon>Eukaryota</taxon>
        <taxon>Metazoa</taxon>
        <taxon>Ecdysozoa</taxon>
        <taxon>Arthropoda</taxon>
        <taxon>Hexapoda</taxon>
        <taxon>Insecta</taxon>
        <taxon>Pterygota</taxon>
        <taxon>Neoptera</taxon>
        <taxon>Paraneoptera</taxon>
        <taxon>Hemiptera</taxon>
        <taxon>Sternorrhyncha</taxon>
        <taxon>Coccoidea</taxon>
        <taxon>Coccidae</taxon>
        <taxon>Parthenolecanium</taxon>
    </lineage>
</organism>
<feature type="domain" description="SH3" evidence="11">
    <location>
        <begin position="689"/>
        <end position="753"/>
    </location>
</feature>
<dbReference type="InterPro" id="IPR027267">
    <property type="entry name" value="AH/BAR_dom_sf"/>
</dbReference>
<keyword evidence="5 9" id="KW-0175">Coiled coil</keyword>
<sequence length="1056" mass="117071">MQPPPRKGGSVKFLKTLHAEQIAKLQVKNQTECELLEDLRSFVVKKASLERTYCESLLKIVSSYLNKKITATIPDLKTEGSDERWNMWSVWRTVLEENEKVSKAKLAAIELTLQQIADEAKILRLQKLQTTKKCVDILSSIQKDVQLTVQDVEKTKKVYFDEEHCAHDVRDKAKDIEARLKRKKGSFFQSLSTLQKSSAKVSLKREQMDDKSVGARNDYLLSLVAANAHQTRYFVNDLQTIMQTMESSVYERVQEYFSLIGRLGLLTCAAKQASYSKIKEQAQKLTREYNLQCLYLYYPVLKQHIQYDFEPCDGDTIDYITLAGGNAAAQFGDEVKDWLEVISREKRSIRSNSKKLQSLLILRESGEKTDPNDPSGPDIDTKIDELQDAVRKSEVLKVKTESKIELLKKSSDENIREICNKLEEEIRSTLESEEEEIKPETTRPSIPSITSQPVLEDRQYSSDEDSVSLKAAEKEACSEEDVAVSNAYSSLKAHSEDVFKQLEASWDTNEERSAAVLPEASASNIYKPDADDNLPINASYEEFESPFKCVVLYNYTAQNADELTIVAGEELDILGEGDGDGWLRARNTCGQEGFVPCTYLDSFAAGDDEIAEHADGVPVIAGPHLTSQISFSSVDYTVAPSTLRGISGDDVVGGDSYSNSTTASAITTLHEVDAERTADECDELYKEGDQSCYCVALYDYETTEEGELPLREGQVVRILRKIVHDGIDDGWWEGEADGRIGLFPSLMVQDCSEDGRPLDFDDEFGVEPMSAPPVFTPPEIPDHLVEDFPDTLAAELAAEKSAFAFHQTIDQSDEALERFSVEISDNQHKQYNTQFDKHSEILPSQVSAEIPSKGNTLPDISINVICDDDSTQSPEITFSIVEDAPAADEPAVECVADSAANDFNLGVTQIVITAPTPSSDNADKSFPPDPAPDDTQMSVAAAILERRKSAGEINEADPPLYDPVTQNEMVHYPTTIIEEPEEEEDKFTDEIGQDESSSELEQFVGSSSEGGSNADGSVGAAANASPPPAPAYPNGVPEQLDTRQLQRLQQLKESNA</sequence>
<feature type="region of interest" description="Disordered" evidence="10">
    <location>
        <begin position="914"/>
        <end position="935"/>
    </location>
</feature>
<dbReference type="Pfam" id="PF00611">
    <property type="entry name" value="FCH"/>
    <property type="match status" value="1"/>
</dbReference>
<keyword evidence="2 8" id="KW-0728">SH3 domain</keyword>
<dbReference type="PROSITE" id="PS51741">
    <property type="entry name" value="F_BAR"/>
    <property type="match status" value="1"/>
</dbReference>
<dbReference type="PROSITE" id="PS50002">
    <property type="entry name" value="SH3"/>
    <property type="match status" value="2"/>
</dbReference>
<dbReference type="InterPro" id="IPR031160">
    <property type="entry name" value="F_BAR_dom"/>
</dbReference>
<evidence type="ECO:0000259" key="12">
    <source>
        <dbReference type="PROSITE" id="PS51741"/>
    </source>
</evidence>
<evidence type="ECO:0000256" key="10">
    <source>
        <dbReference type="SAM" id="MobiDB-lite"/>
    </source>
</evidence>
<dbReference type="Gene3D" id="2.30.30.40">
    <property type="entry name" value="SH3 Domains"/>
    <property type="match status" value="2"/>
</dbReference>
<dbReference type="Pfam" id="PF00018">
    <property type="entry name" value="SH3_1"/>
    <property type="match status" value="1"/>
</dbReference>
<evidence type="ECO:0000256" key="4">
    <source>
        <dbReference type="ARBA" id="ARBA00022737"/>
    </source>
</evidence>
<evidence type="ECO:0000256" key="6">
    <source>
        <dbReference type="ARBA" id="ARBA00023121"/>
    </source>
</evidence>
<dbReference type="FunFam" id="1.20.1270.60:FF:000039">
    <property type="entry name" value="FCH and double SH3 domains protein"/>
    <property type="match status" value="1"/>
</dbReference>
<evidence type="ECO:0000256" key="3">
    <source>
        <dbReference type="ARBA" id="ARBA00022553"/>
    </source>
</evidence>
<feature type="domain" description="F-BAR" evidence="12">
    <location>
        <begin position="11"/>
        <end position="290"/>
    </location>
</feature>
<evidence type="ECO:0000256" key="2">
    <source>
        <dbReference type="ARBA" id="ARBA00022443"/>
    </source>
</evidence>
<keyword evidence="14" id="KW-1185">Reference proteome</keyword>
<dbReference type="Gene3D" id="1.20.1270.60">
    <property type="entry name" value="Arfaptin homology (AH) domain/BAR domain"/>
    <property type="match status" value="1"/>
</dbReference>
<comment type="caution">
    <text evidence="13">The sequence shown here is derived from an EMBL/GenBank/DDBJ whole genome shotgun (WGS) entry which is preliminary data.</text>
</comment>
<evidence type="ECO:0008006" key="15">
    <source>
        <dbReference type="Google" id="ProtNLM"/>
    </source>
</evidence>
<dbReference type="PANTHER" id="PTHR15735:SF21">
    <property type="entry name" value="PROTEIN NERVOUS WRECK"/>
    <property type="match status" value="1"/>
</dbReference>
<dbReference type="Pfam" id="PF14604">
    <property type="entry name" value="SH3_9"/>
    <property type="match status" value="1"/>
</dbReference>
<keyword evidence="7" id="KW-0966">Cell projection</keyword>
<dbReference type="GO" id="GO:0008289">
    <property type="term" value="F:lipid binding"/>
    <property type="evidence" value="ECO:0007669"/>
    <property type="project" value="UniProtKB-KW"/>
</dbReference>
<keyword evidence="6" id="KW-0446">Lipid-binding</keyword>
<keyword evidence="4" id="KW-0677">Repeat</keyword>
<feature type="region of interest" description="Disordered" evidence="10">
    <location>
        <begin position="978"/>
        <end position="1043"/>
    </location>
</feature>
<feature type="compositionally biased region" description="Acidic residues" evidence="10">
    <location>
        <begin position="978"/>
        <end position="998"/>
    </location>
</feature>
<dbReference type="PRINTS" id="PR00452">
    <property type="entry name" value="SH3DOMAIN"/>
</dbReference>
<evidence type="ECO:0000256" key="8">
    <source>
        <dbReference type="PROSITE-ProRule" id="PRU00192"/>
    </source>
</evidence>
<dbReference type="PANTHER" id="PTHR15735">
    <property type="entry name" value="FCH AND DOUBLE SH3 DOMAINS PROTEIN"/>
    <property type="match status" value="1"/>
</dbReference>
<evidence type="ECO:0000256" key="1">
    <source>
        <dbReference type="ARBA" id="ARBA00004316"/>
    </source>
</evidence>
<dbReference type="FunFam" id="2.30.30.40:FF:000033">
    <property type="entry name" value="FCH and double SH3 domains protein 2"/>
    <property type="match status" value="1"/>
</dbReference>
<reference evidence="13 14" key="1">
    <citation type="submission" date="2024-03" db="EMBL/GenBank/DDBJ databases">
        <title>Adaptation during the transition from Ophiocordyceps entomopathogen to insect associate is accompanied by gene loss and intensified selection.</title>
        <authorList>
            <person name="Ward C.M."/>
            <person name="Onetto C.A."/>
            <person name="Borneman A.R."/>
        </authorList>
    </citation>
    <scope>NUCLEOTIDE SEQUENCE [LARGE SCALE GENOMIC DNA]</scope>
    <source>
        <strain evidence="13">AWRI1</strain>
        <tissue evidence="13">Single Adult Female</tissue>
    </source>
</reference>
<dbReference type="InterPro" id="IPR035460">
    <property type="entry name" value="FCHSD_SH3_1"/>
</dbReference>
<dbReference type="GO" id="GO:0007274">
    <property type="term" value="P:neuromuscular synaptic transmission"/>
    <property type="evidence" value="ECO:0007669"/>
    <property type="project" value="TreeGrafter"/>
</dbReference>
<dbReference type="GO" id="GO:0031594">
    <property type="term" value="C:neuromuscular junction"/>
    <property type="evidence" value="ECO:0007669"/>
    <property type="project" value="TreeGrafter"/>
</dbReference>
<dbReference type="GO" id="GO:0042995">
    <property type="term" value="C:cell projection"/>
    <property type="evidence" value="ECO:0007669"/>
    <property type="project" value="UniProtKB-SubCell"/>
</dbReference>
<gene>
    <name evidence="13" type="ORF">V9T40_007437</name>
</gene>
<feature type="domain" description="SH3" evidence="11">
    <location>
        <begin position="544"/>
        <end position="605"/>
    </location>
</feature>
<keyword evidence="3" id="KW-0597">Phosphoprotein</keyword>
<evidence type="ECO:0000256" key="9">
    <source>
        <dbReference type="PROSITE-ProRule" id="PRU01077"/>
    </source>
</evidence>
<dbReference type="Proteomes" id="UP001367676">
    <property type="component" value="Unassembled WGS sequence"/>
</dbReference>
<feature type="region of interest" description="Disordered" evidence="10">
    <location>
        <begin position="430"/>
        <end position="461"/>
    </location>
</feature>
<dbReference type="SMART" id="SM00326">
    <property type="entry name" value="SH3"/>
    <property type="match status" value="2"/>
</dbReference>
<proteinExistence type="predicted"/>
<dbReference type="CDD" id="cd11761">
    <property type="entry name" value="SH3_FCHSD_1"/>
    <property type="match status" value="1"/>
</dbReference>
<evidence type="ECO:0000256" key="5">
    <source>
        <dbReference type="ARBA" id="ARBA00023054"/>
    </source>
</evidence>